<name>A0ABV0VDV5_9TELE</name>
<evidence type="ECO:0000256" key="1">
    <source>
        <dbReference type="SAM" id="MobiDB-lite"/>
    </source>
</evidence>
<comment type="caution">
    <text evidence="2">The sequence shown here is derived from an EMBL/GenBank/DDBJ whole genome shotgun (WGS) entry which is preliminary data.</text>
</comment>
<reference evidence="2 3" key="1">
    <citation type="submission" date="2021-06" db="EMBL/GenBank/DDBJ databases">
        <authorList>
            <person name="Palmer J.M."/>
        </authorList>
    </citation>
    <scope>NUCLEOTIDE SEQUENCE [LARGE SCALE GENOMIC DNA]</scope>
    <source>
        <strain evidence="3">if_2019</strain>
        <tissue evidence="2">Muscle</tissue>
    </source>
</reference>
<feature type="region of interest" description="Disordered" evidence="1">
    <location>
        <begin position="1"/>
        <end position="27"/>
    </location>
</feature>
<gene>
    <name evidence="2" type="ORF">ILYODFUR_012944</name>
</gene>
<organism evidence="2 3">
    <name type="scientific">Ilyodon furcidens</name>
    <name type="common">goldbreast splitfin</name>
    <dbReference type="NCBI Taxonomy" id="33524"/>
    <lineage>
        <taxon>Eukaryota</taxon>
        <taxon>Metazoa</taxon>
        <taxon>Chordata</taxon>
        <taxon>Craniata</taxon>
        <taxon>Vertebrata</taxon>
        <taxon>Euteleostomi</taxon>
        <taxon>Actinopterygii</taxon>
        <taxon>Neopterygii</taxon>
        <taxon>Teleostei</taxon>
        <taxon>Neoteleostei</taxon>
        <taxon>Acanthomorphata</taxon>
        <taxon>Ovalentaria</taxon>
        <taxon>Atherinomorphae</taxon>
        <taxon>Cyprinodontiformes</taxon>
        <taxon>Goodeidae</taxon>
        <taxon>Ilyodon</taxon>
    </lineage>
</organism>
<protein>
    <submittedName>
        <fullName evidence="2">Uncharacterized protein</fullName>
    </submittedName>
</protein>
<dbReference type="Proteomes" id="UP001482620">
    <property type="component" value="Unassembled WGS sequence"/>
</dbReference>
<evidence type="ECO:0000313" key="3">
    <source>
        <dbReference type="Proteomes" id="UP001482620"/>
    </source>
</evidence>
<evidence type="ECO:0000313" key="2">
    <source>
        <dbReference type="EMBL" id="MEQ2255341.1"/>
    </source>
</evidence>
<proteinExistence type="predicted"/>
<sequence length="79" mass="8581">MSVCQQRDISALSLQPASQRSPDGRDQTIGKVEVLYGQWHHGKSATTPRFPNVLENCSMTACLPHLSNSPARQTSSSAI</sequence>
<accession>A0ABV0VDV5</accession>
<keyword evidence="3" id="KW-1185">Reference proteome</keyword>
<feature type="compositionally biased region" description="Polar residues" evidence="1">
    <location>
        <begin position="1"/>
        <end position="21"/>
    </location>
</feature>
<dbReference type="EMBL" id="JAHRIQ010105303">
    <property type="protein sequence ID" value="MEQ2255341.1"/>
    <property type="molecule type" value="Genomic_DNA"/>
</dbReference>